<feature type="region of interest" description="Disordered" evidence="3">
    <location>
        <begin position="966"/>
        <end position="987"/>
    </location>
</feature>
<dbReference type="OrthoDB" id="21416at2759"/>
<dbReference type="EMBL" id="JABEYC010000546">
    <property type="protein sequence ID" value="KAF4976357.1"/>
    <property type="molecule type" value="Genomic_DNA"/>
</dbReference>
<sequence>MSSNSINSRFQNVLKTFKSNANLTAEEDTSFQFTSLDDVLKMLTTIQAKQSKTKRLVFMKRIDPFLKNMTEYGKVIEVFVNSSEILAFVWGPLKFILQHASNYVDAFDSLLDTYQQIGEQIPLLKSYEELFSQHTHMQSLLVMIYQDILTFHAKALRYFRQQVWKQLFKANWKGFSSEIVLIKENLRRHKQLIEGRASLIEFEQMKNCRAEAEAHFREMKETETRRRRSSVFQWLSTPNVEAVHERHVNARSLDPQSCRWILADSIFQQWFDPLYCSNPLLWINGKPGAGKSVLTSMVIEEAKQIDSVSVAFFYCSYVDPERNQFMPLARAILSQLLSQDDSLLLYFEDKMATSSGNAILSSSALAKDLLKTALESRKTFVILDGIDECDREQRKEICSWFRSIVERLPRTKQDEIRCLFVSQDDGIARKDLSVLPVVNIGPEQNNNDIGAFSRQWNDRIKERFGSLKELGLDHLDEIVTAKSKGIFIFAKFVLEELYQQLSTRDLVQEWRAERFLYERILYRLMNNQGPRLRKVIKKLLSWISLSKRPLRWFEIQALISIDLNNEIINDESRRLVDTCKDLCASFVEVHADQTIELVHSTVRDFLISQKTLDVSQVELELCVLSLAYLNFPDYCSTLTTESTREALVKGHYSFYEYAVACWVPHLMSWLSSNDPDETSIVELLETMEQFLSRHFNDLGPKSVISKTMHDKLQLLEHFDGYECLAQAVVWSRKQMLVDKGAEVKTGLLDFPDITTQIRSNLENMVREGLTPEMKTALVMYYGDKWFKCPYIYCRHFYDGFESSKDRERHVNRHERAYTCVYDGCPTSTFGCVSKNDLDKHLLEIHGVHNDEKVFPELSNLTLQATTKDRGKLECEFCPKKFYNGKPMEIHLRIHTGERPFICGKYGKGFTRSHDRKSHEEIHSGRKDFVCGGCGKSFRRAPALERHYESRRGRVCFSTNGPPGRITAAFHQSSSPHSDNKTAVSPAGSLSRWNVDEVDFMDVDYNVY</sequence>
<evidence type="ECO:0000256" key="2">
    <source>
        <dbReference type="PROSITE-ProRule" id="PRU00042"/>
    </source>
</evidence>
<dbReference type="InterPro" id="IPR056884">
    <property type="entry name" value="NPHP3-like_N"/>
</dbReference>
<keyword evidence="6" id="KW-1185">Reference proteome</keyword>
<dbReference type="SMART" id="SM00355">
    <property type="entry name" value="ZnF_C2H2"/>
    <property type="match status" value="5"/>
</dbReference>
<accession>A0A8H4XIA2</accession>
<dbReference type="Gene3D" id="3.30.160.60">
    <property type="entry name" value="Classic Zinc Finger"/>
    <property type="match status" value="3"/>
</dbReference>
<dbReference type="AlphaFoldDB" id="A0A8H4XIA2"/>
<dbReference type="PROSITE" id="PS50157">
    <property type="entry name" value="ZINC_FINGER_C2H2_2"/>
    <property type="match status" value="3"/>
</dbReference>
<protein>
    <recommendedName>
        <fullName evidence="4">C2H2-type domain-containing protein</fullName>
    </recommendedName>
</protein>
<evidence type="ECO:0000313" key="6">
    <source>
        <dbReference type="Proteomes" id="UP000635477"/>
    </source>
</evidence>
<keyword evidence="2" id="KW-0862">Zinc</keyword>
<dbReference type="InterPro" id="IPR013087">
    <property type="entry name" value="Znf_C2H2_type"/>
</dbReference>
<dbReference type="InterPro" id="IPR027417">
    <property type="entry name" value="P-loop_NTPase"/>
</dbReference>
<dbReference type="GO" id="GO:0008270">
    <property type="term" value="F:zinc ion binding"/>
    <property type="evidence" value="ECO:0007669"/>
    <property type="project" value="UniProtKB-KW"/>
</dbReference>
<dbReference type="InterPro" id="IPR036236">
    <property type="entry name" value="Znf_C2H2_sf"/>
</dbReference>
<dbReference type="SUPFAM" id="SSF52540">
    <property type="entry name" value="P-loop containing nucleoside triphosphate hydrolases"/>
    <property type="match status" value="1"/>
</dbReference>
<evidence type="ECO:0000256" key="3">
    <source>
        <dbReference type="SAM" id="MobiDB-lite"/>
    </source>
</evidence>
<keyword evidence="2" id="KW-0479">Metal-binding</keyword>
<feature type="domain" description="C2H2-type" evidence="4">
    <location>
        <begin position="928"/>
        <end position="952"/>
    </location>
</feature>
<evidence type="ECO:0000313" key="5">
    <source>
        <dbReference type="EMBL" id="KAF4976357.1"/>
    </source>
</evidence>
<keyword evidence="2" id="KW-0863">Zinc-finger</keyword>
<organism evidence="5 6">
    <name type="scientific">Fusarium zealandicum</name>
    <dbReference type="NCBI Taxonomy" id="1053134"/>
    <lineage>
        <taxon>Eukaryota</taxon>
        <taxon>Fungi</taxon>
        <taxon>Dikarya</taxon>
        <taxon>Ascomycota</taxon>
        <taxon>Pezizomycotina</taxon>
        <taxon>Sordariomycetes</taxon>
        <taxon>Hypocreomycetidae</taxon>
        <taxon>Hypocreales</taxon>
        <taxon>Nectriaceae</taxon>
        <taxon>Fusarium</taxon>
        <taxon>Fusarium staphyleae species complex</taxon>
    </lineage>
</organism>
<evidence type="ECO:0000256" key="1">
    <source>
        <dbReference type="ARBA" id="ARBA00022737"/>
    </source>
</evidence>
<proteinExistence type="predicted"/>
<feature type="compositionally biased region" description="Polar residues" evidence="3">
    <location>
        <begin position="969"/>
        <end position="982"/>
    </location>
</feature>
<dbReference type="PROSITE" id="PS00028">
    <property type="entry name" value="ZINC_FINGER_C2H2_1"/>
    <property type="match status" value="1"/>
</dbReference>
<feature type="domain" description="C2H2-type" evidence="4">
    <location>
        <begin position="900"/>
        <end position="927"/>
    </location>
</feature>
<name>A0A8H4XIA2_9HYPO</name>
<dbReference type="InterPro" id="IPR056125">
    <property type="entry name" value="DUF7708"/>
</dbReference>
<dbReference type="Pfam" id="PF22939">
    <property type="entry name" value="WHD_GPIID"/>
    <property type="match status" value="1"/>
</dbReference>
<feature type="domain" description="C2H2-type" evidence="4">
    <location>
        <begin position="872"/>
        <end position="899"/>
    </location>
</feature>
<dbReference type="SUPFAM" id="SSF57667">
    <property type="entry name" value="beta-beta-alpha zinc fingers"/>
    <property type="match status" value="2"/>
</dbReference>
<dbReference type="Proteomes" id="UP000635477">
    <property type="component" value="Unassembled WGS sequence"/>
</dbReference>
<evidence type="ECO:0000259" key="4">
    <source>
        <dbReference type="PROSITE" id="PS50157"/>
    </source>
</evidence>
<dbReference type="Pfam" id="PF24809">
    <property type="entry name" value="DUF7708"/>
    <property type="match status" value="1"/>
</dbReference>
<comment type="caution">
    <text evidence="5">The sequence shown here is derived from an EMBL/GenBank/DDBJ whole genome shotgun (WGS) entry which is preliminary data.</text>
</comment>
<dbReference type="PANTHER" id="PTHR10039:SF14">
    <property type="entry name" value="NACHT DOMAIN-CONTAINING PROTEIN"/>
    <property type="match status" value="1"/>
</dbReference>
<dbReference type="Pfam" id="PF24883">
    <property type="entry name" value="NPHP3_N"/>
    <property type="match status" value="1"/>
</dbReference>
<dbReference type="PANTHER" id="PTHR10039">
    <property type="entry name" value="AMELOGENIN"/>
    <property type="match status" value="1"/>
</dbReference>
<keyword evidence="1" id="KW-0677">Repeat</keyword>
<reference evidence="5" key="1">
    <citation type="journal article" date="2020" name="BMC Genomics">
        <title>Correction to: Identification and distribution of gene clusters required for synthesis of sphingolipid metabolism inhibitors in diverse species of the filamentous fungus Fusarium.</title>
        <authorList>
            <person name="Kim H.S."/>
            <person name="Lohmar J.M."/>
            <person name="Busman M."/>
            <person name="Brown D.W."/>
            <person name="Naumann T.A."/>
            <person name="Divon H.H."/>
            <person name="Lysoe E."/>
            <person name="Uhlig S."/>
            <person name="Proctor R.H."/>
        </authorList>
    </citation>
    <scope>NUCLEOTIDE SEQUENCE</scope>
    <source>
        <strain evidence="5">NRRL 22465</strain>
    </source>
</reference>
<gene>
    <name evidence="5" type="ORF">FZEAL_6955</name>
</gene>
<dbReference type="Gene3D" id="3.40.50.300">
    <property type="entry name" value="P-loop containing nucleotide triphosphate hydrolases"/>
    <property type="match status" value="1"/>
</dbReference>
<dbReference type="InterPro" id="IPR054471">
    <property type="entry name" value="GPIID_WHD"/>
</dbReference>
<reference evidence="5" key="2">
    <citation type="submission" date="2020-05" db="EMBL/GenBank/DDBJ databases">
        <authorList>
            <person name="Kim H.-S."/>
            <person name="Proctor R.H."/>
            <person name="Brown D.W."/>
        </authorList>
    </citation>
    <scope>NUCLEOTIDE SEQUENCE</scope>
    <source>
        <strain evidence="5">NRRL 22465</strain>
    </source>
</reference>